<name>A0A820FF76_9BILA</name>
<keyword evidence="1" id="KW-1133">Transmembrane helix</keyword>
<dbReference type="AlphaFoldDB" id="A0A820FF76"/>
<gene>
    <name evidence="2" type="ORF">OKA104_LOCUS44081</name>
</gene>
<organism evidence="2 3">
    <name type="scientific">Adineta steineri</name>
    <dbReference type="NCBI Taxonomy" id="433720"/>
    <lineage>
        <taxon>Eukaryota</taxon>
        <taxon>Metazoa</taxon>
        <taxon>Spiralia</taxon>
        <taxon>Gnathifera</taxon>
        <taxon>Rotifera</taxon>
        <taxon>Eurotatoria</taxon>
        <taxon>Bdelloidea</taxon>
        <taxon>Adinetida</taxon>
        <taxon>Adinetidae</taxon>
        <taxon>Adineta</taxon>
    </lineage>
</organism>
<comment type="caution">
    <text evidence="2">The sequence shown here is derived from an EMBL/GenBank/DDBJ whole genome shotgun (WGS) entry which is preliminary data.</text>
</comment>
<feature type="non-terminal residue" evidence="2">
    <location>
        <position position="46"/>
    </location>
</feature>
<protein>
    <submittedName>
        <fullName evidence="2">Uncharacterized protein</fullName>
    </submittedName>
</protein>
<keyword evidence="1" id="KW-0812">Transmembrane</keyword>
<feature type="transmembrane region" description="Helical" evidence="1">
    <location>
        <begin position="27"/>
        <end position="45"/>
    </location>
</feature>
<proteinExistence type="predicted"/>
<dbReference type="Proteomes" id="UP000663881">
    <property type="component" value="Unassembled WGS sequence"/>
</dbReference>
<evidence type="ECO:0000313" key="2">
    <source>
        <dbReference type="EMBL" id="CAF4260154.1"/>
    </source>
</evidence>
<accession>A0A820FF76</accession>
<evidence type="ECO:0000313" key="3">
    <source>
        <dbReference type="Proteomes" id="UP000663881"/>
    </source>
</evidence>
<sequence>MPRQQSNDRESQSTSAWNGLREYFNGPIYLLIIKIPILLIGAIIYM</sequence>
<reference evidence="2" key="1">
    <citation type="submission" date="2021-02" db="EMBL/GenBank/DDBJ databases">
        <authorList>
            <person name="Nowell W R."/>
        </authorList>
    </citation>
    <scope>NUCLEOTIDE SEQUENCE</scope>
</reference>
<dbReference type="EMBL" id="CAJOAY010013040">
    <property type="protein sequence ID" value="CAF4260154.1"/>
    <property type="molecule type" value="Genomic_DNA"/>
</dbReference>
<keyword evidence="1" id="KW-0472">Membrane</keyword>
<evidence type="ECO:0000256" key="1">
    <source>
        <dbReference type="SAM" id="Phobius"/>
    </source>
</evidence>